<name>A0A832ICC9_UNCEI</name>
<dbReference type="EMBL" id="DSQF01000027">
    <property type="protein sequence ID" value="HGZ44382.1"/>
    <property type="molecule type" value="Genomic_DNA"/>
</dbReference>
<evidence type="ECO:0000313" key="2">
    <source>
        <dbReference type="EMBL" id="HGZ44382.1"/>
    </source>
</evidence>
<proteinExistence type="predicted"/>
<evidence type="ECO:0000256" key="1">
    <source>
        <dbReference type="SAM" id="MobiDB-lite"/>
    </source>
</evidence>
<reference evidence="2" key="1">
    <citation type="journal article" date="2020" name="mSystems">
        <title>Genome- and Community-Level Interaction Insights into Carbon Utilization and Element Cycling Functions of Hydrothermarchaeota in Hydrothermal Sediment.</title>
        <authorList>
            <person name="Zhou Z."/>
            <person name="Liu Y."/>
            <person name="Xu W."/>
            <person name="Pan J."/>
            <person name="Luo Z.H."/>
            <person name="Li M."/>
        </authorList>
    </citation>
    <scope>NUCLEOTIDE SEQUENCE [LARGE SCALE GENOMIC DNA]</scope>
    <source>
        <strain evidence="2">SpSt-381</strain>
    </source>
</reference>
<dbReference type="AlphaFoldDB" id="A0A832ICC9"/>
<comment type="caution">
    <text evidence="2">The sequence shown here is derived from an EMBL/GenBank/DDBJ whole genome shotgun (WGS) entry which is preliminary data.</text>
</comment>
<protein>
    <submittedName>
        <fullName evidence="2">T9SS type A sorting domain-containing protein</fullName>
    </submittedName>
</protein>
<feature type="region of interest" description="Disordered" evidence="1">
    <location>
        <begin position="32"/>
        <end position="61"/>
    </location>
</feature>
<dbReference type="NCBIfam" id="TIGR04183">
    <property type="entry name" value="Por_Secre_tail"/>
    <property type="match status" value="1"/>
</dbReference>
<organism evidence="2">
    <name type="scientific">Eiseniibacteriota bacterium</name>
    <dbReference type="NCBI Taxonomy" id="2212470"/>
    <lineage>
        <taxon>Bacteria</taxon>
        <taxon>Candidatus Eiseniibacteriota</taxon>
    </lineage>
</organism>
<gene>
    <name evidence="2" type="ORF">ENR23_13375</name>
</gene>
<accession>A0A832ICC9</accession>
<dbReference type="InterPro" id="IPR026444">
    <property type="entry name" value="Secre_tail"/>
</dbReference>
<sequence length="712" mass="77620">MVAEGLFRAQCGAFSSEVERVAARLGGTLVLPPPPESMGNCGGQLSPDAPSRTPRNAGPRPRARTLTALALILVAALTAPVPGVAEPLPGRSWTAVETTLVAGYTGLLPDFMYLDDAGAPLVYANTVGGLGRNFFALRWADSAWVPKWSFGFGTAYARRVHAPPGRRLIVFEGNRAVPGFERRVGVILTEDLGNGYAAFDTVTHTDPAGSFDYAAAFSSRRKWAAFQDYLDLRLMYSDTLHVWREIEVPGRGDAGIALAAEDDTTALLAWGENFHPVRWGYVRGTRFEEGPPPPNREWSSWLPVIVPRKDGGFWMAWSTDENHISMARLHGTEWVAWERLDCNYQPPGNYYTIAPPELVARDSVLVAIGWSGWASQTYRHELCLTCASESGFPLATQLVSTPDAAPPRLAADRNGDVWVAWFTEALRGMYWYHSYVRATAASLTAIGSTAARTVRWTLSEPAPGSWWAVLRAPPGGAFEEVARVPAGDGVEVAWRDDAPAPDTLRYRVRRESVDRRYEWLSDETVWALDPTPAQVSLFHTEAAPDRVRLVWAGAGAGGLAAAVERRTEAEDWRALGAAFPDGPDRLACVDTTVLPGTRYAYRLAYTEDGVERRTAEAWVEVPRALELALEGLRPNPSAGRPQVAFTLPAAGRARIELLDVAGRRVLRHDAGVLPAGRHVVDLAAAARLAPGVYLVRLESGGRTAQARSVVIR</sequence>